<gene>
    <name evidence="2" type="ORF">SMAR1040_LOCUS1242</name>
</gene>
<feature type="transmembrane region" description="Helical" evidence="1">
    <location>
        <begin position="25"/>
        <end position="49"/>
    </location>
</feature>
<name>A0A7S1GFJ9_9STRA</name>
<keyword evidence="1" id="KW-0812">Transmembrane</keyword>
<dbReference type="AlphaFoldDB" id="A0A7S1GFJ9"/>
<keyword evidence="1" id="KW-0472">Membrane</keyword>
<evidence type="ECO:0000256" key="1">
    <source>
        <dbReference type="SAM" id="Phobius"/>
    </source>
</evidence>
<keyword evidence="1" id="KW-1133">Transmembrane helix</keyword>
<proteinExistence type="predicted"/>
<reference evidence="2" key="1">
    <citation type="submission" date="2021-01" db="EMBL/GenBank/DDBJ databases">
        <authorList>
            <person name="Corre E."/>
            <person name="Pelletier E."/>
            <person name="Niang G."/>
            <person name="Scheremetjew M."/>
            <person name="Finn R."/>
            <person name="Kale V."/>
            <person name="Holt S."/>
            <person name="Cochrane G."/>
            <person name="Meng A."/>
            <person name="Brown T."/>
            <person name="Cohen L."/>
        </authorList>
    </citation>
    <scope>NUCLEOTIDE SEQUENCE</scope>
    <source>
        <strain evidence="2">FE60</strain>
    </source>
</reference>
<feature type="transmembrane region" description="Helical" evidence="1">
    <location>
        <begin position="61"/>
        <end position="87"/>
    </location>
</feature>
<accession>A0A7S1GFJ9</accession>
<organism evidence="2">
    <name type="scientific">Skeletonema marinoi</name>
    <dbReference type="NCBI Taxonomy" id="267567"/>
    <lineage>
        <taxon>Eukaryota</taxon>
        <taxon>Sar</taxon>
        <taxon>Stramenopiles</taxon>
        <taxon>Ochrophyta</taxon>
        <taxon>Bacillariophyta</taxon>
        <taxon>Coscinodiscophyceae</taxon>
        <taxon>Thalassiosirophycidae</taxon>
        <taxon>Thalassiosirales</taxon>
        <taxon>Skeletonemataceae</taxon>
        <taxon>Skeletonema</taxon>
        <taxon>Skeletonema marinoi-dohrnii complex</taxon>
    </lineage>
</organism>
<dbReference type="EMBL" id="HBFU01001866">
    <property type="protein sequence ID" value="CAD8927295.1"/>
    <property type="molecule type" value="Transcribed_RNA"/>
</dbReference>
<sequence>MGSTVSFLNDTDDVIMVKLTANTRIIAPIVTGVVALVGGAVTVMTGGMAGGLSVAGTTITYTAIGAAASTASAAIANSITSSVLATFEKKMIKGYEREGFAAVRPGQKWTGPRQTLSLNQRMWLVRLDGNSGSKTMKIRTADSSVWTGSTDDSTRTYVASDPYYFPFQLKDEYNVNIRGGALTQRGGAIDQTKKGNSLMNGLATGLLLASPYKSAEFRGMGMNNKRCLSSQGPFSRPLALGTRPRSDFEAKISDLLK</sequence>
<evidence type="ECO:0000313" key="2">
    <source>
        <dbReference type="EMBL" id="CAD8927295.1"/>
    </source>
</evidence>
<protein>
    <submittedName>
        <fullName evidence="2">Uncharacterized protein</fullName>
    </submittedName>
</protein>